<dbReference type="AlphaFoldDB" id="A0A139RKS1"/>
<accession>A0A139RKS1</accession>
<dbReference type="EMBL" id="LQZD01000099">
    <property type="protein sequence ID" value="KXU15275.1"/>
    <property type="molecule type" value="Genomic_DNA"/>
</dbReference>
<feature type="domain" description="GmrSD restriction endonucleases C-terminal" evidence="1">
    <location>
        <begin position="326"/>
        <end position="477"/>
    </location>
</feature>
<gene>
    <name evidence="2" type="ORF">SMIDD22_00324</name>
</gene>
<proteinExistence type="predicted"/>
<evidence type="ECO:0000313" key="2">
    <source>
        <dbReference type="EMBL" id="KXU15275.1"/>
    </source>
</evidence>
<dbReference type="Proteomes" id="UP000070779">
    <property type="component" value="Unassembled WGS sequence"/>
</dbReference>
<sequence>MGILYKVESEDITDEPNKERDGEICKRLLTLESYSINERYKTDISSILNSVDYDEAKSNVIKIPYKQKDNKYTNFFRNFNYFYTVIEELPASQLNIIAKAFTDNCEVIEIKSWQVEQAITMFNSLNSDGLPLYDADIISAKLYAIAEKDGNGKEFTNLWTSLLSQISDLTKNGIANIDSILMQHMYYTRAIRGETVSDSGVVNVTTPGLRRYYTEINKDLLNSPVNLCKDMIRLAKIWKKISEYPCVQVLLKFNENAKLFLSSYLYRFDVDNVKEEGVEIIVESLLKLFTIMELVDAGYSSKYFKTFLFAEEVKLADKEISELKIKQDFENHLRYNWDNEDIKSEILEYNKHKLVYLNEYLFAKETKSTFLLGDKYDIEHIMPLSGKNLQEIRKDAEINSEEEFRAIVNKLGNKILLEEKINRSIGNQWFRTKVSTTQKSKLGYVNSIYPLATALVETYGNDVKPYWKKDDINKATEKASNRIVRFIFG</sequence>
<organism evidence="2 3">
    <name type="scientific">Streptococcus mitis</name>
    <dbReference type="NCBI Taxonomy" id="28037"/>
    <lineage>
        <taxon>Bacteria</taxon>
        <taxon>Bacillati</taxon>
        <taxon>Bacillota</taxon>
        <taxon>Bacilli</taxon>
        <taxon>Lactobacillales</taxon>
        <taxon>Streptococcaceae</taxon>
        <taxon>Streptococcus</taxon>
        <taxon>Streptococcus mitis group</taxon>
    </lineage>
</organism>
<comment type="caution">
    <text evidence="2">The sequence shown here is derived from an EMBL/GenBank/DDBJ whole genome shotgun (WGS) entry which is preliminary data.</text>
</comment>
<name>A0A139RKS1_STRMT</name>
<dbReference type="PANTHER" id="PTHR35149:SF1">
    <property type="entry name" value="DUF5655 DOMAIN-CONTAINING PROTEIN"/>
    <property type="match status" value="1"/>
</dbReference>
<evidence type="ECO:0000259" key="1">
    <source>
        <dbReference type="Pfam" id="PF07510"/>
    </source>
</evidence>
<evidence type="ECO:0000313" key="3">
    <source>
        <dbReference type="Proteomes" id="UP000070779"/>
    </source>
</evidence>
<dbReference type="Pfam" id="PF07510">
    <property type="entry name" value="GmrSD_C"/>
    <property type="match status" value="1"/>
</dbReference>
<dbReference type="PATRIC" id="fig|28037.238.peg.403"/>
<dbReference type="InterPro" id="IPR011089">
    <property type="entry name" value="GmrSD_C"/>
</dbReference>
<reference evidence="2 3" key="1">
    <citation type="submission" date="2016-01" db="EMBL/GenBank/DDBJ databases">
        <title>Highly variable Streptococcus oralis are common among viridans streptococci isolated from primates.</title>
        <authorList>
            <person name="Denapaite D."/>
            <person name="Rieger M."/>
            <person name="Koendgen S."/>
            <person name="Brueckner R."/>
            <person name="Ochigava I."/>
            <person name="Kappeler P."/>
            <person name="Maetz-Rensing K."/>
            <person name="Leendertz F."/>
            <person name="Hakenbeck R."/>
        </authorList>
    </citation>
    <scope>NUCLEOTIDE SEQUENCE [LARGE SCALE GENOMIC DNA]</scope>
    <source>
        <strain evidence="2 3">DD22</strain>
    </source>
</reference>
<protein>
    <recommendedName>
        <fullName evidence="1">GmrSD restriction endonucleases C-terminal domain-containing protein</fullName>
    </recommendedName>
</protein>
<dbReference type="PANTHER" id="PTHR35149">
    <property type="entry name" value="SLL5132 PROTEIN"/>
    <property type="match status" value="1"/>
</dbReference>